<evidence type="ECO:0000256" key="5">
    <source>
        <dbReference type="PIRSR" id="PIRSR606118-50"/>
    </source>
</evidence>
<feature type="domain" description="Resolvase/invertase-type recombinase catalytic" evidence="7">
    <location>
        <begin position="5"/>
        <end position="149"/>
    </location>
</feature>
<reference evidence="9" key="1">
    <citation type="submission" date="2015-07" db="EMBL/GenBank/DDBJ databases">
        <title>Fjat-10036 dsm4.</title>
        <authorList>
            <person name="Liu B."/>
            <person name="Wang J."/>
            <person name="Zhu Y."/>
            <person name="Liu G."/>
            <person name="Chen Q."/>
            <person name="Chen Z."/>
            <person name="Lan J."/>
            <person name="Che J."/>
            <person name="Ge C."/>
            <person name="Shi H."/>
            <person name="Pan Z."/>
            <person name="Liu X."/>
        </authorList>
    </citation>
    <scope>NUCLEOTIDE SEQUENCE [LARGE SCALE GENOMIC DNA]</scope>
    <source>
        <strain evidence="9">DSM 4</strain>
    </source>
</reference>
<dbReference type="PROSITE" id="PS00397">
    <property type="entry name" value="RECOMBINASES_1"/>
    <property type="match status" value="1"/>
</dbReference>
<dbReference type="InterPro" id="IPR006118">
    <property type="entry name" value="Recombinase_CS"/>
</dbReference>
<dbReference type="CDD" id="cd03768">
    <property type="entry name" value="SR_ResInv"/>
    <property type="match status" value="1"/>
</dbReference>
<evidence type="ECO:0000313" key="8">
    <source>
        <dbReference type="EMBL" id="KON87001.1"/>
    </source>
</evidence>
<dbReference type="PROSITE" id="PS51736">
    <property type="entry name" value="RECOMBINASES_3"/>
    <property type="match status" value="1"/>
</dbReference>
<evidence type="ECO:0000256" key="2">
    <source>
        <dbReference type="ARBA" id="ARBA00022908"/>
    </source>
</evidence>
<keyword evidence="2" id="KW-0229">DNA integration</keyword>
<protein>
    <submittedName>
        <fullName evidence="8">DNA recombinase</fullName>
    </submittedName>
</protein>
<organism evidence="8 9">
    <name type="scientific">Sporosarcina globispora</name>
    <name type="common">Bacillus globisporus</name>
    <dbReference type="NCBI Taxonomy" id="1459"/>
    <lineage>
        <taxon>Bacteria</taxon>
        <taxon>Bacillati</taxon>
        <taxon>Bacillota</taxon>
        <taxon>Bacilli</taxon>
        <taxon>Bacillales</taxon>
        <taxon>Caryophanaceae</taxon>
        <taxon>Sporosarcina</taxon>
    </lineage>
</organism>
<dbReference type="InterPro" id="IPR050639">
    <property type="entry name" value="SSR_resolvase"/>
</dbReference>
<dbReference type="Pfam" id="PF00239">
    <property type="entry name" value="Resolvase"/>
    <property type="match status" value="1"/>
</dbReference>
<dbReference type="AlphaFoldDB" id="A0A0M0GC61"/>
<dbReference type="EMBL" id="LGUF01000007">
    <property type="protein sequence ID" value="KON87001.1"/>
    <property type="molecule type" value="Genomic_DNA"/>
</dbReference>
<dbReference type="SUPFAM" id="SSF53041">
    <property type="entry name" value="Resolvase-like"/>
    <property type="match status" value="1"/>
</dbReference>
<feature type="active site" description="O-(5'-phospho-DNA)-serine intermediate" evidence="5 6">
    <location>
        <position position="13"/>
    </location>
</feature>
<keyword evidence="3" id="KW-0238">DNA-binding</keyword>
<dbReference type="InterPro" id="IPR006119">
    <property type="entry name" value="Resolv_N"/>
</dbReference>
<dbReference type="GO" id="GO:0003677">
    <property type="term" value="F:DNA binding"/>
    <property type="evidence" value="ECO:0007669"/>
    <property type="project" value="UniProtKB-KW"/>
</dbReference>
<keyword evidence="4" id="KW-0233">DNA recombination</keyword>
<comment type="similarity">
    <text evidence="1">Belongs to the site-specific recombinase resolvase family.</text>
</comment>
<dbReference type="STRING" id="1459.AF332_09380"/>
<dbReference type="InterPro" id="IPR036162">
    <property type="entry name" value="Resolvase-like_N_sf"/>
</dbReference>
<dbReference type="GO" id="GO:0015074">
    <property type="term" value="P:DNA integration"/>
    <property type="evidence" value="ECO:0007669"/>
    <property type="project" value="UniProtKB-KW"/>
</dbReference>
<dbReference type="SMART" id="SM00857">
    <property type="entry name" value="Resolvase"/>
    <property type="match status" value="1"/>
</dbReference>
<accession>A0A0M0GC61</accession>
<dbReference type="PANTHER" id="PTHR30461:SF26">
    <property type="entry name" value="RESOLVASE HOMOLOG YNEB"/>
    <property type="match status" value="1"/>
</dbReference>
<dbReference type="Proteomes" id="UP000037109">
    <property type="component" value="Unassembled WGS sequence"/>
</dbReference>
<sequence>MMDNKEFGYVRVSSKDQSEARQLDSMYTLGINERDIHIDKQSGMDFNRPQYQALKMRLRKGDTLYIHSLDRLGRNKDMILNEWKDITHNIKAHIVVIDMPLLDTRKYNDSIGSFVADLVLQVLSWVAEEEGTRIKTRQAEGIASAKAQGKHLGRPKTSITPDFEQAYKQWKAGEITAVEAMNQSNMTKATFYRKVKEYEAI</sequence>
<dbReference type="PATRIC" id="fig|1459.3.peg.1996"/>
<evidence type="ECO:0000313" key="9">
    <source>
        <dbReference type="Proteomes" id="UP000037109"/>
    </source>
</evidence>
<evidence type="ECO:0000256" key="4">
    <source>
        <dbReference type="ARBA" id="ARBA00023172"/>
    </source>
</evidence>
<evidence type="ECO:0000256" key="6">
    <source>
        <dbReference type="PROSITE-ProRule" id="PRU10137"/>
    </source>
</evidence>
<dbReference type="GO" id="GO:0000150">
    <property type="term" value="F:DNA strand exchange activity"/>
    <property type="evidence" value="ECO:0007669"/>
    <property type="project" value="InterPro"/>
</dbReference>
<name>A0A0M0GC61_SPOGL</name>
<comment type="caution">
    <text evidence="8">The sequence shown here is derived from an EMBL/GenBank/DDBJ whole genome shotgun (WGS) entry which is preliminary data.</text>
</comment>
<dbReference type="Gene3D" id="3.40.50.1390">
    <property type="entry name" value="Resolvase, N-terminal catalytic domain"/>
    <property type="match status" value="1"/>
</dbReference>
<gene>
    <name evidence="8" type="ORF">AF332_09380</name>
</gene>
<evidence type="ECO:0000259" key="7">
    <source>
        <dbReference type="PROSITE" id="PS51736"/>
    </source>
</evidence>
<evidence type="ECO:0000256" key="3">
    <source>
        <dbReference type="ARBA" id="ARBA00023125"/>
    </source>
</evidence>
<evidence type="ECO:0000256" key="1">
    <source>
        <dbReference type="ARBA" id="ARBA00009913"/>
    </source>
</evidence>
<proteinExistence type="inferred from homology"/>
<keyword evidence="9" id="KW-1185">Reference proteome</keyword>
<dbReference type="PANTHER" id="PTHR30461">
    <property type="entry name" value="DNA-INVERTASE FROM LAMBDOID PROPHAGE"/>
    <property type="match status" value="1"/>
</dbReference>